<gene>
    <name evidence="7" type="ORF">DP119_10885</name>
</gene>
<keyword evidence="3" id="KW-1133">Transmembrane helix</keyword>
<organism evidence="7 8">
    <name type="scientific">Planococcus maitriensis</name>
    <dbReference type="NCBI Taxonomy" id="221799"/>
    <lineage>
        <taxon>Bacteria</taxon>
        <taxon>Bacillati</taxon>
        <taxon>Bacillota</taxon>
        <taxon>Bacilli</taxon>
        <taxon>Bacillales</taxon>
        <taxon>Caryophanaceae</taxon>
        <taxon>Planococcus</taxon>
    </lineage>
</organism>
<comment type="subcellular location">
    <subcellularLocation>
        <location evidence="1">Endomembrane system</location>
        <topology evidence="1">Multi-pass membrane protein</topology>
    </subcellularLocation>
</comment>
<feature type="domain" description="DUF1232" evidence="6">
    <location>
        <begin position="92"/>
        <end position="127"/>
    </location>
</feature>
<keyword evidence="5" id="KW-0175">Coiled coil</keyword>
<comment type="caution">
    <text evidence="7">The sequence shown here is derived from an EMBL/GenBank/DDBJ whole genome shotgun (WGS) entry which is preliminary data.</text>
</comment>
<dbReference type="AlphaFoldDB" id="A0A365K517"/>
<dbReference type="OrthoDB" id="9793277at2"/>
<reference evidence="7 8" key="1">
    <citation type="submission" date="2018-06" db="EMBL/GenBank/DDBJ databases">
        <title>The draft genome sequences of strains SCU63 and S1.</title>
        <authorList>
            <person name="Gan L."/>
        </authorList>
    </citation>
    <scope>NUCLEOTIDE SEQUENCE [LARGE SCALE GENOMIC DNA]</scope>
    <source>
        <strain evidence="7 8">S1</strain>
    </source>
</reference>
<evidence type="ECO:0000256" key="5">
    <source>
        <dbReference type="SAM" id="Coils"/>
    </source>
</evidence>
<evidence type="ECO:0000256" key="4">
    <source>
        <dbReference type="ARBA" id="ARBA00023136"/>
    </source>
</evidence>
<dbReference type="EMBL" id="QLZQ01000004">
    <property type="protein sequence ID" value="RAZ67262.1"/>
    <property type="molecule type" value="Genomic_DNA"/>
</dbReference>
<sequence>MYEEGKKKNFNFFKIANENREKYKEGYKKYESKAREYFNDKEKVKDLFNEATQKAETNKDALDEIIEKLQLLLEVLQAWYKGTYKEIPKKSIIMIISAIIYFVSPVDLIPDFIVGAGYIDDAAVIAFAIKQLAEDLEKFKLWKETNVDWNTEEASTK</sequence>
<evidence type="ECO:0000313" key="8">
    <source>
        <dbReference type="Proteomes" id="UP000251869"/>
    </source>
</evidence>
<dbReference type="Pfam" id="PF06803">
    <property type="entry name" value="DUF1232"/>
    <property type="match status" value="1"/>
</dbReference>
<feature type="coiled-coil region" evidence="5">
    <location>
        <begin position="13"/>
        <end position="72"/>
    </location>
</feature>
<keyword evidence="4" id="KW-0472">Membrane</keyword>
<proteinExistence type="predicted"/>
<keyword evidence="2" id="KW-0812">Transmembrane</keyword>
<dbReference type="GO" id="GO:0012505">
    <property type="term" value="C:endomembrane system"/>
    <property type="evidence" value="ECO:0007669"/>
    <property type="project" value="UniProtKB-SubCell"/>
</dbReference>
<evidence type="ECO:0000256" key="3">
    <source>
        <dbReference type="ARBA" id="ARBA00022989"/>
    </source>
</evidence>
<keyword evidence="7" id="KW-0489">Methyltransferase</keyword>
<dbReference type="RefSeq" id="WP_112233200.1">
    <property type="nucleotide sequence ID" value="NZ_QLZQ01000004.1"/>
</dbReference>
<keyword evidence="8" id="KW-1185">Reference proteome</keyword>
<evidence type="ECO:0000256" key="1">
    <source>
        <dbReference type="ARBA" id="ARBA00004127"/>
    </source>
</evidence>
<dbReference type="Proteomes" id="UP000251869">
    <property type="component" value="Unassembled WGS sequence"/>
</dbReference>
<dbReference type="InterPro" id="IPR010652">
    <property type="entry name" value="DUF1232"/>
</dbReference>
<evidence type="ECO:0000259" key="6">
    <source>
        <dbReference type="Pfam" id="PF06803"/>
    </source>
</evidence>
<dbReference type="GO" id="GO:0032259">
    <property type="term" value="P:methylation"/>
    <property type="evidence" value="ECO:0007669"/>
    <property type="project" value="UniProtKB-KW"/>
</dbReference>
<protein>
    <submittedName>
        <fullName evidence="7">Methyltransferase type 11</fullName>
    </submittedName>
</protein>
<accession>A0A365K517</accession>
<name>A0A365K517_9BACL</name>
<evidence type="ECO:0000313" key="7">
    <source>
        <dbReference type="EMBL" id="RAZ67262.1"/>
    </source>
</evidence>
<dbReference type="GO" id="GO:0008168">
    <property type="term" value="F:methyltransferase activity"/>
    <property type="evidence" value="ECO:0007669"/>
    <property type="project" value="UniProtKB-KW"/>
</dbReference>
<evidence type="ECO:0000256" key="2">
    <source>
        <dbReference type="ARBA" id="ARBA00022692"/>
    </source>
</evidence>
<keyword evidence="7" id="KW-0808">Transferase</keyword>